<dbReference type="Gene3D" id="3.40.50.1220">
    <property type="entry name" value="TPP-binding domain"/>
    <property type="match status" value="1"/>
</dbReference>
<evidence type="ECO:0000259" key="1">
    <source>
        <dbReference type="Pfam" id="PF00766"/>
    </source>
</evidence>
<feature type="domain" description="Electron transfer flavoprotein alpha subunit C-terminal" evidence="1">
    <location>
        <begin position="211"/>
        <end position="292"/>
    </location>
</feature>
<evidence type="ECO:0000313" key="3">
    <source>
        <dbReference type="Proteomes" id="UP000228684"/>
    </source>
</evidence>
<evidence type="ECO:0000313" key="2">
    <source>
        <dbReference type="EMBL" id="PIM95546.1"/>
    </source>
</evidence>
<dbReference type="PANTHER" id="PTHR43153">
    <property type="entry name" value="ELECTRON TRANSFER FLAVOPROTEIN ALPHA"/>
    <property type="match status" value="1"/>
</dbReference>
<proteinExistence type="predicted"/>
<dbReference type="InterPro" id="IPR029035">
    <property type="entry name" value="DHS-like_NAD/FAD-binding_dom"/>
</dbReference>
<dbReference type="EMBL" id="NXGM01000018">
    <property type="protein sequence ID" value="PIM95546.1"/>
    <property type="molecule type" value="Genomic_DNA"/>
</dbReference>
<dbReference type="SUPFAM" id="SSF52467">
    <property type="entry name" value="DHS-like NAD/FAD-binding domain"/>
    <property type="match status" value="1"/>
</dbReference>
<reference evidence="2" key="1">
    <citation type="submission" date="2017-09" db="EMBL/GenBank/DDBJ databases">
        <authorList>
            <person name="Campbell M.A."/>
            <person name="Lukasik P."/>
            <person name="Simon C."/>
            <person name="McCutcheon J.P."/>
        </authorList>
    </citation>
    <scope>NUCLEOTIDE SEQUENCE [LARGE SCALE GENOMIC DNA]</scope>
    <source>
        <strain evidence="2">MAGNEO</strain>
    </source>
</reference>
<dbReference type="InterPro" id="IPR014731">
    <property type="entry name" value="ETF_asu_C"/>
</dbReference>
<accession>A0ABX4MG15</accession>
<dbReference type="InterPro" id="IPR001308">
    <property type="entry name" value="ETF_a/FixB"/>
</dbReference>
<protein>
    <submittedName>
        <fullName evidence="2">Electron transfer flavoprotein large subunit</fullName>
    </submittedName>
</protein>
<organism evidence="2 3">
    <name type="scientific">Candidatus Hodgkinia cicadicola</name>
    <dbReference type="NCBI Taxonomy" id="573658"/>
    <lineage>
        <taxon>Bacteria</taxon>
        <taxon>Pseudomonadati</taxon>
        <taxon>Pseudomonadota</taxon>
        <taxon>Alphaproteobacteria</taxon>
        <taxon>Hyphomicrobiales</taxon>
        <taxon>Candidatus Hodgkinia</taxon>
    </lineage>
</organism>
<comment type="caution">
    <text evidence="2">The sequence shown here is derived from an EMBL/GenBank/DDBJ whole genome shotgun (WGS) entry which is preliminary data.</text>
</comment>
<keyword evidence="3" id="KW-1185">Reference proteome</keyword>
<dbReference type="Pfam" id="PF00766">
    <property type="entry name" value="ETF_alpha"/>
    <property type="match status" value="1"/>
</dbReference>
<dbReference type="PANTHER" id="PTHR43153:SF1">
    <property type="entry name" value="ELECTRON TRANSFER FLAVOPROTEIN SUBUNIT ALPHA, MITOCHONDRIAL"/>
    <property type="match status" value="1"/>
</dbReference>
<gene>
    <name evidence="2" type="primary">etfA</name>
    <name evidence="2" type="ORF">magneo_90</name>
</gene>
<name>A0ABX4MG15_9HYPH</name>
<dbReference type="Proteomes" id="UP000228684">
    <property type="component" value="Unassembled WGS sequence"/>
</dbReference>
<sequence length="369" mass="41291">MISNVCNILGNNIFVRTIYAGKINQHVSFKCNKPWMISVKLPLIVNSDVEIKKEKQIEEKKKINNSNKNDTCGSKVETKEQNINDVVSDKGVVDNKDKKFNDLKNNFDSRDNLVNKNKVDQEEMVRGNETISDNVVKKIEITSINNKDLNIELCGVKSKEENIDCKKGENNVAKSIETILDVKFLVINFPIRKQIQLLSYSKVGVDSELPELSKADIVIAGGRSFGTEENFIFWLKPLALKLGAAIGATKGAVELGCAPDRFQIGSTGLIIAPKLYIAFGISGSDHHMVGIRDAKIIVAVNINKDAAIMSMADYFITMDMFDVISGMMKWLDNNKIMSIDHLIQNLDKNQSKPDQFKFDEQEVKSLQIS</sequence>